<gene>
    <name evidence="1" type="ORF">R0137_16630</name>
</gene>
<keyword evidence="2" id="KW-1185">Reference proteome</keyword>
<dbReference type="RefSeq" id="WP_407327542.1">
    <property type="nucleotide sequence ID" value="NZ_CP136865.1"/>
</dbReference>
<reference evidence="1 2" key="1">
    <citation type="submission" date="2023-10" db="EMBL/GenBank/DDBJ databases">
        <title>Two novel species belonging to the OM43/NOR5 clade.</title>
        <authorList>
            <person name="Park M."/>
        </authorList>
    </citation>
    <scope>NUCLEOTIDE SEQUENCE [LARGE SCALE GENOMIC DNA]</scope>
    <source>
        <strain evidence="1 2">IMCC45268</strain>
    </source>
</reference>
<proteinExistence type="predicted"/>
<protein>
    <submittedName>
        <fullName evidence="1">Uncharacterized protein</fullName>
    </submittedName>
</protein>
<sequence length="99" mass="11234">MSKLYDEIRQRLTRQFQRVAEGDDIPPAARFRLEGLLEAAVISQEADKPALQALLAERHVAILGDTLEARLGEDWERWHPFPEIPVFLNRAPVSPSTSD</sequence>
<dbReference type="Proteomes" id="UP001626549">
    <property type="component" value="Chromosome"/>
</dbReference>
<evidence type="ECO:0000313" key="2">
    <source>
        <dbReference type="Proteomes" id="UP001626549"/>
    </source>
</evidence>
<evidence type="ECO:0000313" key="1">
    <source>
        <dbReference type="EMBL" id="WOJ96850.1"/>
    </source>
</evidence>
<name>A0ABZ0ICM4_9GAMM</name>
<accession>A0ABZ0ICM4</accession>
<organism evidence="1 2">
    <name type="scientific">Congregibacter brevis</name>
    <dbReference type="NCBI Taxonomy" id="3081201"/>
    <lineage>
        <taxon>Bacteria</taxon>
        <taxon>Pseudomonadati</taxon>
        <taxon>Pseudomonadota</taxon>
        <taxon>Gammaproteobacteria</taxon>
        <taxon>Cellvibrionales</taxon>
        <taxon>Halieaceae</taxon>
        <taxon>Congregibacter</taxon>
    </lineage>
</organism>
<dbReference type="EMBL" id="CP136865">
    <property type="protein sequence ID" value="WOJ96850.1"/>
    <property type="molecule type" value="Genomic_DNA"/>
</dbReference>